<dbReference type="AlphaFoldDB" id="A0A5D3CIW6"/>
<accession>A0A5D3CIW6</accession>
<evidence type="ECO:0000313" key="2">
    <source>
        <dbReference type="EMBL" id="TYK11771.1"/>
    </source>
</evidence>
<dbReference type="Pfam" id="PF13952">
    <property type="entry name" value="DUF4216"/>
    <property type="match status" value="1"/>
</dbReference>
<proteinExistence type="predicted"/>
<reference evidence="2 3" key="1">
    <citation type="submission" date="2019-08" db="EMBL/GenBank/DDBJ databases">
        <title>Draft genome sequences of two oriental melons (Cucumis melo L. var makuwa).</title>
        <authorList>
            <person name="Kwon S.-Y."/>
        </authorList>
    </citation>
    <scope>NUCLEOTIDE SEQUENCE [LARGE SCALE GENOMIC DNA]</scope>
    <source>
        <strain evidence="3">cv. Chang Bougi</strain>
        <tissue evidence="2">Leaf</tissue>
    </source>
</reference>
<name>A0A5D3CIW6_CUCMM</name>
<feature type="domain" description="DUF4216" evidence="1">
    <location>
        <begin position="419"/>
        <end position="491"/>
    </location>
</feature>
<comment type="caution">
    <text evidence="2">The sequence shown here is derived from an EMBL/GenBank/DDBJ whole genome shotgun (WGS) entry which is preliminary data.</text>
</comment>
<sequence>MKKKHQGNVKAKLVQLQGLRIEFETLRMKTSESVIDFFARTMTIANKMRIHGEKLEDVTIMEKILRALCWFMSKKLPSKKKRSKYLRLQLKISQHSKEIKDEEDGDLKAEEATIVAANKDTMSTKRINFKEEERKEEAITQQLTSQQTSHILNATDAIRVFPTLIKSVGKCGIFPMPNMGSPDVFGWRREIPYIKQNRSEEERKRWRGGTAAVVCRRSFVRLRRRCLFSPPSAAVYHGESLSFRDTENFEEGTSSNPFGEGTSSRQFNEEDEMFGMLNDLQAPVEHEEEIELCRLEDEMAMNVGVDIDEDRTNNIYQDLLNEARNELYPGCSEFSSLNLLVKLMHVKILNGWSNKLFDMLLELLRAAFPMCSNTILSSFYEAKQKLRDLGLGYGTIHACKFLVCEGTCNFYGVLDEVLHVQYPLEINVWLFKCRWYDTDVNKSQRTHVEVGYKSLNTSHFCYAKEPVILTTQAHQVFYVDDPKYGNNWKVVQVIQNKRIWDVPEVEDVENEHINILEVVVSHQVDDHIEDDTLCRIYVDPMIVERPIVRHVTDDFIDDVDEHLSHASDDDEL</sequence>
<dbReference type="PANTHER" id="PTHR48258">
    <property type="entry name" value="DUF4218 DOMAIN-CONTAINING PROTEIN-RELATED"/>
    <property type="match status" value="1"/>
</dbReference>
<gene>
    <name evidence="2" type="ORF">E5676_scaffold304G00980</name>
</gene>
<protein>
    <recommendedName>
        <fullName evidence="1">DUF4216 domain-containing protein</fullName>
    </recommendedName>
</protein>
<evidence type="ECO:0000313" key="3">
    <source>
        <dbReference type="Proteomes" id="UP000321947"/>
    </source>
</evidence>
<evidence type="ECO:0000259" key="1">
    <source>
        <dbReference type="Pfam" id="PF13952"/>
    </source>
</evidence>
<dbReference type="Proteomes" id="UP000321947">
    <property type="component" value="Unassembled WGS sequence"/>
</dbReference>
<dbReference type="EMBL" id="SSTD01010531">
    <property type="protein sequence ID" value="TYK11771.1"/>
    <property type="molecule type" value="Genomic_DNA"/>
</dbReference>
<dbReference type="InterPro" id="IPR025312">
    <property type="entry name" value="DUF4216"/>
</dbReference>
<dbReference type="PANTHER" id="PTHR48258:SF6">
    <property type="entry name" value="LEUCINE-RICH REPEAT DOMAIN, L DOMAIN-CONTAINING PROTEIN"/>
    <property type="match status" value="1"/>
</dbReference>
<organism evidence="2 3">
    <name type="scientific">Cucumis melo var. makuwa</name>
    <name type="common">Oriental melon</name>
    <dbReference type="NCBI Taxonomy" id="1194695"/>
    <lineage>
        <taxon>Eukaryota</taxon>
        <taxon>Viridiplantae</taxon>
        <taxon>Streptophyta</taxon>
        <taxon>Embryophyta</taxon>
        <taxon>Tracheophyta</taxon>
        <taxon>Spermatophyta</taxon>
        <taxon>Magnoliopsida</taxon>
        <taxon>eudicotyledons</taxon>
        <taxon>Gunneridae</taxon>
        <taxon>Pentapetalae</taxon>
        <taxon>rosids</taxon>
        <taxon>fabids</taxon>
        <taxon>Cucurbitales</taxon>
        <taxon>Cucurbitaceae</taxon>
        <taxon>Benincaseae</taxon>
        <taxon>Cucumis</taxon>
    </lineage>
</organism>